<evidence type="ECO:0000256" key="5">
    <source>
        <dbReference type="ARBA" id="ARBA00023136"/>
    </source>
</evidence>
<keyword evidence="5 6" id="KW-0472">Membrane</keyword>
<name>A0ABY6KT01_9ARAC</name>
<dbReference type="Pfam" id="PF07851">
    <property type="entry name" value="TMEM120A-B"/>
    <property type="match status" value="1"/>
</dbReference>
<reference evidence="7 8" key="1">
    <citation type="submission" date="2022-01" db="EMBL/GenBank/DDBJ databases">
        <title>A chromosomal length assembly of Cordylochernes scorpioides.</title>
        <authorList>
            <person name="Zeh D."/>
            <person name="Zeh J."/>
        </authorList>
    </citation>
    <scope>NUCLEOTIDE SEQUENCE [LARGE SCALE GENOMIC DNA]</scope>
    <source>
        <strain evidence="7">IN4F17</strain>
        <tissue evidence="7">Whole Body</tissue>
    </source>
</reference>
<dbReference type="Proteomes" id="UP001235939">
    <property type="component" value="Chromosome 09"/>
</dbReference>
<keyword evidence="3 6" id="KW-0812">Transmembrane</keyword>
<evidence type="ECO:0000256" key="2">
    <source>
        <dbReference type="ARBA" id="ARBA00009700"/>
    </source>
</evidence>
<sequence length="106" mass="12538">MAEGFHSWMWRGLSFIIPFLALVYSYYPVVIIQILPYNGLTSPNQLWFQIFQLYNAYYLYKLSLHPACVEWQVLWTAIIFLALFLGNTLTTSLVVHQKLREKFKEA</sequence>
<gene>
    <name evidence="7" type="ORF">LAZ67_9001421</name>
</gene>
<keyword evidence="8" id="KW-1185">Reference proteome</keyword>
<evidence type="ECO:0000313" key="8">
    <source>
        <dbReference type="Proteomes" id="UP001235939"/>
    </source>
</evidence>
<evidence type="ECO:0000256" key="1">
    <source>
        <dbReference type="ARBA" id="ARBA00004141"/>
    </source>
</evidence>
<evidence type="ECO:0000313" key="7">
    <source>
        <dbReference type="EMBL" id="UYV71976.1"/>
    </source>
</evidence>
<dbReference type="PANTHER" id="PTHR21433">
    <property type="entry name" value="TRANSMEMBRANE PROTEIN INDUCED BY TUMOR NECROSIS FACTOR ALPHA"/>
    <property type="match status" value="1"/>
</dbReference>
<proteinExistence type="inferred from homology"/>
<evidence type="ECO:0000256" key="6">
    <source>
        <dbReference type="SAM" id="Phobius"/>
    </source>
</evidence>
<dbReference type="InterPro" id="IPR012926">
    <property type="entry name" value="TMEM120A/B"/>
</dbReference>
<accession>A0ABY6KT01</accession>
<organism evidence="7 8">
    <name type="scientific">Cordylochernes scorpioides</name>
    <dbReference type="NCBI Taxonomy" id="51811"/>
    <lineage>
        <taxon>Eukaryota</taxon>
        <taxon>Metazoa</taxon>
        <taxon>Ecdysozoa</taxon>
        <taxon>Arthropoda</taxon>
        <taxon>Chelicerata</taxon>
        <taxon>Arachnida</taxon>
        <taxon>Pseudoscorpiones</taxon>
        <taxon>Cheliferoidea</taxon>
        <taxon>Chernetidae</taxon>
        <taxon>Cordylochernes</taxon>
    </lineage>
</organism>
<comment type="subcellular location">
    <subcellularLocation>
        <location evidence="1">Membrane</location>
        <topology evidence="1">Multi-pass membrane protein</topology>
    </subcellularLocation>
</comment>
<feature type="transmembrane region" description="Helical" evidence="6">
    <location>
        <begin position="12"/>
        <end position="35"/>
    </location>
</feature>
<feature type="transmembrane region" description="Helical" evidence="6">
    <location>
        <begin position="73"/>
        <end position="95"/>
    </location>
</feature>
<protein>
    <submittedName>
        <fullName evidence="7">TMEM120B</fullName>
    </submittedName>
</protein>
<evidence type="ECO:0000256" key="4">
    <source>
        <dbReference type="ARBA" id="ARBA00022989"/>
    </source>
</evidence>
<evidence type="ECO:0000256" key="3">
    <source>
        <dbReference type="ARBA" id="ARBA00022692"/>
    </source>
</evidence>
<keyword evidence="4 6" id="KW-1133">Transmembrane helix</keyword>
<dbReference type="PANTHER" id="PTHR21433:SF0">
    <property type="entry name" value="TRANSMEMBRANE PROTEIN 120 HOMOLOG"/>
    <property type="match status" value="1"/>
</dbReference>
<dbReference type="EMBL" id="CP092871">
    <property type="protein sequence ID" value="UYV71976.1"/>
    <property type="molecule type" value="Genomic_DNA"/>
</dbReference>
<comment type="similarity">
    <text evidence="2">Belongs to the TMEM120 family.</text>
</comment>